<dbReference type="Proteomes" id="UP000825935">
    <property type="component" value="Chromosome 26"/>
</dbReference>
<name>A0A8T2RMQ9_CERRI</name>
<sequence length="249" mass="28076">MLLMHITKVQVRTKLRLEQQVIVEARKRHGFARALCVLNKYIFIQEPGLSWAADLKRLSSPSVVRDLSKILFPHFPVSKYWPLMEIEKVNEAGLFFLARVGQAHLFVLPKGPRKACTSYMLSIPGGPIIPCETRQALDGTDDGDHDTIIFNSSRLPCKNAALVSSFDFDVWTIPLQTHSIIGKRSHAELLFMLCVGGDVTHLHNLAVLSCSTEFLHKLCSWERQNCVISGYGLDVPEHCLRNAVVRYKP</sequence>
<dbReference type="AlphaFoldDB" id="A0A8T2RMQ9"/>
<protein>
    <submittedName>
        <fullName evidence="1">Uncharacterized protein</fullName>
    </submittedName>
</protein>
<comment type="caution">
    <text evidence="1">The sequence shown here is derived from an EMBL/GenBank/DDBJ whole genome shotgun (WGS) entry which is preliminary data.</text>
</comment>
<dbReference type="EMBL" id="CM035431">
    <property type="protein sequence ID" value="KAH7297261.1"/>
    <property type="molecule type" value="Genomic_DNA"/>
</dbReference>
<keyword evidence="2" id="KW-1185">Reference proteome</keyword>
<gene>
    <name evidence="1" type="ORF">KP509_26G062300</name>
</gene>
<dbReference type="OrthoDB" id="674604at2759"/>
<evidence type="ECO:0000313" key="1">
    <source>
        <dbReference type="EMBL" id="KAH7297261.1"/>
    </source>
</evidence>
<evidence type="ECO:0000313" key="2">
    <source>
        <dbReference type="Proteomes" id="UP000825935"/>
    </source>
</evidence>
<accession>A0A8T2RMQ9</accession>
<organism evidence="1 2">
    <name type="scientific">Ceratopteris richardii</name>
    <name type="common">Triangle waterfern</name>
    <dbReference type="NCBI Taxonomy" id="49495"/>
    <lineage>
        <taxon>Eukaryota</taxon>
        <taxon>Viridiplantae</taxon>
        <taxon>Streptophyta</taxon>
        <taxon>Embryophyta</taxon>
        <taxon>Tracheophyta</taxon>
        <taxon>Polypodiopsida</taxon>
        <taxon>Polypodiidae</taxon>
        <taxon>Polypodiales</taxon>
        <taxon>Pteridineae</taxon>
        <taxon>Pteridaceae</taxon>
        <taxon>Parkerioideae</taxon>
        <taxon>Ceratopteris</taxon>
    </lineage>
</organism>
<reference evidence="1" key="1">
    <citation type="submission" date="2021-08" db="EMBL/GenBank/DDBJ databases">
        <title>WGS assembly of Ceratopteris richardii.</title>
        <authorList>
            <person name="Marchant D.B."/>
            <person name="Chen G."/>
            <person name="Jenkins J."/>
            <person name="Shu S."/>
            <person name="Leebens-Mack J."/>
            <person name="Grimwood J."/>
            <person name="Schmutz J."/>
            <person name="Soltis P."/>
            <person name="Soltis D."/>
            <person name="Chen Z.-H."/>
        </authorList>
    </citation>
    <scope>NUCLEOTIDE SEQUENCE</scope>
    <source>
        <strain evidence="1">Whitten #5841</strain>
        <tissue evidence="1">Leaf</tissue>
    </source>
</reference>
<proteinExistence type="predicted"/>